<evidence type="ECO:0000313" key="9">
    <source>
        <dbReference type="EMBL" id="RXK05481.1"/>
    </source>
</evidence>
<dbReference type="GO" id="GO:0005524">
    <property type="term" value="F:ATP binding"/>
    <property type="evidence" value="ECO:0007669"/>
    <property type="project" value="UniProtKB-KW"/>
</dbReference>
<evidence type="ECO:0000259" key="8">
    <source>
        <dbReference type="Pfam" id="PF18765"/>
    </source>
</evidence>
<gene>
    <name evidence="9" type="ORF">CRV07_08190</name>
</gene>
<keyword evidence="5" id="KW-0547">Nucleotide-binding</keyword>
<dbReference type="SUPFAM" id="SSF81301">
    <property type="entry name" value="Nucleotidyltransferase"/>
    <property type="match status" value="1"/>
</dbReference>
<keyword evidence="2 9" id="KW-0808">Transferase</keyword>
<protein>
    <submittedName>
        <fullName evidence="9">Nucleotidyltransferase</fullName>
    </submittedName>
</protein>
<dbReference type="OrthoDB" id="5334523at2"/>
<keyword evidence="3" id="KW-0548">Nucleotidyltransferase</keyword>
<reference evidence="9 10" key="1">
    <citation type="submission" date="2017-10" db="EMBL/GenBank/DDBJ databases">
        <title>Genomics of the genus Arcobacter.</title>
        <authorList>
            <person name="Perez-Cataluna A."/>
            <person name="Figueras M.J."/>
        </authorList>
    </citation>
    <scope>NUCLEOTIDE SEQUENCE [LARGE SCALE GENOMIC DNA]</scope>
    <source>
        <strain evidence="9 10">CECT 8441</strain>
    </source>
</reference>
<dbReference type="EMBL" id="PDKK01000006">
    <property type="protein sequence ID" value="RXK05481.1"/>
    <property type="molecule type" value="Genomic_DNA"/>
</dbReference>
<keyword evidence="6" id="KW-0067">ATP-binding</keyword>
<accession>A0A4Q1AKR5</accession>
<sequence>MERKLAINILETFKNKNKDKYGIEAIGLFGSVARNEAKDSSDVDICIKTSKTDLFTMVHIKEELEELMSSHIDIVRVREKMNPFLKNRIEKEAIYV</sequence>
<dbReference type="Proteomes" id="UP000289758">
    <property type="component" value="Unassembled WGS sequence"/>
</dbReference>
<evidence type="ECO:0000256" key="2">
    <source>
        <dbReference type="ARBA" id="ARBA00022679"/>
    </source>
</evidence>
<feature type="domain" description="Polymerase beta nucleotidyltransferase" evidence="8">
    <location>
        <begin position="14"/>
        <end position="94"/>
    </location>
</feature>
<dbReference type="Gene3D" id="3.30.460.10">
    <property type="entry name" value="Beta Polymerase, domain 2"/>
    <property type="match status" value="1"/>
</dbReference>
<dbReference type="GO" id="GO:0016779">
    <property type="term" value="F:nucleotidyltransferase activity"/>
    <property type="evidence" value="ECO:0007669"/>
    <property type="project" value="UniProtKB-KW"/>
</dbReference>
<keyword evidence="10" id="KW-1185">Reference proteome</keyword>
<evidence type="ECO:0000313" key="10">
    <source>
        <dbReference type="Proteomes" id="UP000289758"/>
    </source>
</evidence>
<comment type="caution">
    <text evidence="9">The sequence shown here is derived from an EMBL/GenBank/DDBJ whole genome shotgun (WGS) entry which is preliminary data.</text>
</comment>
<evidence type="ECO:0000256" key="3">
    <source>
        <dbReference type="ARBA" id="ARBA00022695"/>
    </source>
</evidence>
<dbReference type="GO" id="GO:0046872">
    <property type="term" value="F:metal ion binding"/>
    <property type="evidence" value="ECO:0007669"/>
    <property type="project" value="UniProtKB-KW"/>
</dbReference>
<dbReference type="Pfam" id="PF18765">
    <property type="entry name" value="Polbeta"/>
    <property type="match status" value="1"/>
</dbReference>
<evidence type="ECO:0000256" key="1">
    <source>
        <dbReference type="ARBA" id="ARBA00001946"/>
    </source>
</evidence>
<dbReference type="AlphaFoldDB" id="A0A4Q1AKR5"/>
<evidence type="ECO:0000256" key="4">
    <source>
        <dbReference type="ARBA" id="ARBA00022723"/>
    </source>
</evidence>
<dbReference type="InterPro" id="IPR052038">
    <property type="entry name" value="Type-VII_TA_antitoxin"/>
</dbReference>
<organism evidence="9 10">
    <name type="scientific">Halarcobacter ebronensis</name>
    <dbReference type="NCBI Taxonomy" id="1462615"/>
    <lineage>
        <taxon>Bacteria</taxon>
        <taxon>Pseudomonadati</taxon>
        <taxon>Campylobacterota</taxon>
        <taxon>Epsilonproteobacteria</taxon>
        <taxon>Campylobacterales</taxon>
        <taxon>Arcobacteraceae</taxon>
        <taxon>Halarcobacter</taxon>
    </lineage>
</organism>
<evidence type="ECO:0000256" key="6">
    <source>
        <dbReference type="ARBA" id="ARBA00022840"/>
    </source>
</evidence>
<dbReference type="InterPro" id="IPR043519">
    <property type="entry name" value="NT_sf"/>
</dbReference>
<keyword evidence="7" id="KW-0460">Magnesium</keyword>
<proteinExistence type="predicted"/>
<name>A0A4Q1AKR5_9BACT</name>
<keyword evidence="4" id="KW-0479">Metal-binding</keyword>
<evidence type="ECO:0000256" key="7">
    <source>
        <dbReference type="ARBA" id="ARBA00022842"/>
    </source>
</evidence>
<dbReference type="RefSeq" id="WP_129087238.1">
    <property type="nucleotide sequence ID" value="NZ_CP053836.1"/>
</dbReference>
<dbReference type="PANTHER" id="PTHR33571:SF14">
    <property type="entry name" value="PROTEIN ADENYLYLTRANSFERASE MJ0435-RELATED"/>
    <property type="match status" value="1"/>
</dbReference>
<dbReference type="PANTHER" id="PTHR33571">
    <property type="entry name" value="SSL8005 PROTEIN"/>
    <property type="match status" value="1"/>
</dbReference>
<dbReference type="InterPro" id="IPR041633">
    <property type="entry name" value="Polbeta"/>
</dbReference>
<dbReference type="CDD" id="cd05403">
    <property type="entry name" value="NT_KNTase_like"/>
    <property type="match status" value="1"/>
</dbReference>
<comment type="cofactor">
    <cofactor evidence="1">
        <name>Mg(2+)</name>
        <dbReference type="ChEBI" id="CHEBI:18420"/>
    </cofactor>
</comment>
<evidence type="ECO:0000256" key="5">
    <source>
        <dbReference type="ARBA" id="ARBA00022741"/>
    </source>
</evidence>